<dbReference type="OrthoDB" id="5298561at2"/>
<evidence type="ECO:0000313" key="5">
    <source>
        <dbReference type="Proteomes" id="UP000254537"/>
    </source>
</evidence>
<evidence type="ECO:0000256" key="1">
    <source>
        <dbReference type="SAM" id="MobiDB-lite"/>
    </source>
</evidence>
<name>A0A345Y6I0_9NEIS</name>
<evidence type="ECO:0000256" key="2">
    <source>
        <dbReference type="SAM" id="SignalP"/>
    </source>
</evidence>
<feature type="region of interest" description="Disordered" evidence="1">
    <location>
        <begin position="47"/>
        <end position="111"/>
    </location>
</feature>
<feature type="chain" id="PRO_5016848997" evidence="2">
    <location>
        <begin position="19"/>
        <end position="168"/>
    </location>
</feature>
<dbReference type="Pfam" id="PF13511">
    <property type="entry name" value="DUF4124"/>
    <property type="match status" value="1"/>
</dbReference>
<dbReference type="Proteomes" id="UP000254537">
    <property type="component" value="Chromosome"/>
</dbReference>
<gene>
    <name evidence="4" type="ORF">DWG20_08820</name>
</gene>
<accession>A0A345Y6I0</accession>
<feature type="compositionally biased region" description="Basic and acidic residues" evidence="1">
    <location>
        <begin position="94"/>
        <end position="106"/>
    </location>
</feature>
<proteinExistence type="predicted"/>
<dbReference type="KEGG" id="ccah:DWG20_08820"/>
<protein>
    <submittedName>
        <fullName evidence="4">DUF4124 domain-containing protein</fullName>
    </submittedName>
</protein>
<feature type="domain" description="DUF4124" evidence="3">
    <location>
        <begin position="8"/>
        <end position="54"/>
    </location>
</feature>
<sequence>MKALVLVLAVLLSGTTQAAVYKYVDANGRITYTNVPMRGSQRVDLAPLSSYRPSGEPAAVSPRSSSSGGSASSTPRPAGSAGGGAYPQVSADTQKQRDAGRRKILEDELGNEQKALADARKALTDGEATRNGNEKNYQKYLDRVQKLKDAVTDREKNVAAIRKELGQQ</sequence>
<dbReference type="InterPro" id="IPR025392">
    <property type="entry name" value="DUF4124"/>
</dbReference>
<dbReference type="RefSeq" id="WP_115433464.1">
    <property type="nucleotide sequence ID" value="NZ_CP031337.1"/>
</dbReference>
<feature type="signal peptide" evidence="2">
    <location>
        <begin position="1"/>
        <end position="18"/>
    </location>
</feature>
<reference evidence="4 5" key="1">
    <citation type="submission" date="2018-07" db="EMBL/GenBank/DDBJ databases">
        <title>Crenobacter cavernae sp. nov., isolated from a karst cave.</title>
        <authorList>
            <person name="Zhu H."/>
        </authorList>
    </citation>
    <scope>NUCLEOTIDE SEQUENCE [LARGE SCALE GENOMIC DNA]</scope>
    <source>
        <strain evidence="4 5">K1W11S-77</strain>
    </source>
</reference>
<evidence type="ECO:0000313" key="4">
    <source>
        <dbReference type="EMBL" id="AXK39532.1"/>
    </source>
</evidence>
<evidence type="ECO:0000259" key="3">
    <source>
        <dbReference type="Pfam" id="PF13511"/>
    </source>
</evidence>
<dbReference type="EMBL" id="CP031337">
    <property type="protein sequence ID" value="AXK39532.1"/>
    <property type="molecule type" value="Genomic_DNA"/>
</dbReference>
<dbReference type="AlphaFoldDB" id="A0A345Y6I0"/>
<organism evidence="4 5">
    <name type="scientific">Crenobacter cavernae</name>
    <dbReference type="NCBI Taxonomy" id="2290923"/>
    <lineage>
        <taxon>Bacteria</taxon>
        <taxon>Pseudomonadati</taxon>
        <taxon>Pseudomonadota</taxon>
        <taxon>Betaproteobacteria</taxon>
        <taxon>Neisseriales</taxon>
        <taxon>Neisseriaceae</taxon>
        <taxon>Crenobacter</taxon>
    </lineage>
</organism>
<feature type="compositionally biased region" description="Low complexity" evidence="1">
    <location>
        <begin position="57"/>
        <end position="79"/>
    </location>
</feature>
<keyword evidence="2" id="KW-0732">Signal</keyword>